<keyword evidence="2" id="KW-1133">Transmembrane helix</keyword>
<dbReference type="VEuPathDB" id="FungiDB:VP01_1632g2"/>
<protein>
    <submittedName>
        <fullName evidence="3">Uncharacterized protein</fullName>
    </submittedName>
</protein>
<sequence length="338" mass="38586">MTLLSVCTMSSEAATAETRSFHLTCKYSTPPMLIVGASAEPVQDNCDTAFPPLTLSWSQGTAFFFWFWRSREVYGGSLRRWGRVMKSGLTCLIFCSPSCIPCKMFLALSTCTRGVSTLKPPIDFFFLFKHYHVFTVITYYVSPTPIIWVYRCIIWVTEVQKYVFGVGSCSQEYMLRTVVSRGLHDQATWPDRGSWHTAKFQFKPLKHSGKCFFLLSFLSYYLCLIPTCVFRFITHCHGIVGVHCLLSYLQSRIQPAVQVWRLLLAHRPSGLYSNRGFDTYVLASETKLKHHIERETTSDEKQVSEGTELGLDPDQTLRPRGDRESTRTHQKGEGGVRC</sequence>
<accession>A0A0L6VIP1</accession>
<evidence type="ECO:0000313" key="3">
    <source>
        <dbReference type="EMBL" id="KNZ59980.1"/>
    </source>
</evidence>
<keyword evidence="2" id="KW-0812">Transmembrane</keyword>
<reference evidence="3 4" key="1">
    <citation type="submission" date="2015-08" db="EMBL/GenBank/DDBJ databases">
        <title>Next Generation Sequencing and Analysis of the Genome of Puccinia sorghi L Schw, the Causal Agent of Maize Common Rust.</title>
        <authorList>
            <person name="Rochi L."/>
            <person name="Burguener G."/>
            <person name="Darino M."/>
            <person name="Turjanski A."/>
            <person name="Kreff E."/>
            <person name="Dieguez M.J."/>
            <person name="Sacco F."/>
        </authorList>
    </citation>
    <scope>NUCLEOTIDE SEQUENCE [LARGE SCALE GENOMIC DNA]</scope>
    <source>
        <strain evidence="3 4">RO10H11247</strain>
    </source>
</reference>
<dbReference type="AlphaFoldDB" id="A0A0L6VIP1"/>
<keyword evidence="4" id="KW-1185">Reference proteome</keyword>
<dbReference type="Proteomes" id="UP000037035">
    <property type="component" value="Unassembled WGS sequence"/>
</dbReference>
<evidence type="ECO:0000256" key="1">
    <source>
        <dbReference type="SAM" id="MobiDB-lite"/>
    </source>
</evidence>
<feature type="transmembrane region" description="Helical" evidence="2">
    <location>
        <begin position="211"/>
        <end position="233"/>
    </location>
</feature>
<gene>
    <name evidence="3" type="ORF">VP01_1632g2</name>
</gene>
<feature type="compositionally biased region" description="Basic and acidic residues" evidence="1">
    <location>
        <begin position="293"/>
        <end position="303"/>
    </location>
</feature>
<feature type="transmembrane region" description="Helical" evidence="2">
    <location>
        <begin position="89"/>
        <end position="110"/>
    </location>
</feature>
<evidence type="ECO:0000256" key="2">
    <source>
        <dbReference type="SAM" id="Phobius"/>
    </source>
</evidence>
<comment type="caution">
    <text evidence="3">The sequence shown here is derived from an EMBL/GenBank/DDBJ whole genome shotgun (WGS) entry which is preliminary data.</text>
</comment>
<feature type="region of interest" description="Disordered" evidence="1">
    <location>
        <begin position="293"/>
        <end position="338"/>
    </location>
</feature>
<name>A0A0L6VIP1_9BASI</name>
<proteinExistence type="predicted"/>
<dbReference type="EMBL" id="LAVV01006429">
    <property type="protein sequence ID" value="KNZ59980.1"/>
    <property type="molecule type" value="Genomic_DNA"/>
</dbReference>
<keyword evidence="2" id="KW-0472">Membrane</keyword>
<feature type="compositionally biased region" description="Basic and acidic residues" evidence="1">
    <location>
        <begin position="315"/>
        <end position="338"/>
    </location>
</feature>
<evidence type="ECO:0000313" key="4">
    <source>
        <dbReference type="Proteomes" id="UP000037035"/>
    </source>
</evidence>
<organism evidence="3 4">
    <name type="scientific">Puccinia sorghi</name>
    <dbReference type="NCBI Taxonomy" id="27349"/>
    <lineage>
        <taxon>Eukaryota</taxon>
        <taxon>Fungi</taxon>
        <taxon>Dikarya</taxon>
        <taxon>Basidiomycota</taxon>
        <taxon>Pucciniomycotina</taxon>
        <taxon>Pucciniomycetes</taxon>
        <taxon>Pucciniales</taxon>
        <taxon>Pucciniaceae</taxon>
        <taxon>Puccinia</taxon>
    </lineage>
</organism>
<feature type="transmembrane region" description="Helical" evidence="2">
    <location>
        <begin position="130"/>
        <end position="150"/>
    </location>
</feature>